<dbReference type="PANTHER" id="PTHR19211:SF6">
    <property type="entry name" value="BLL7188 PROTEIN"/>
    <property type="match status" value="1"/>
</dbReference>
<reference evidence="7 8" key="2">
    <citation type="submission" date="2019-06" db="EMBL/GenBank/DDBJ databases">
        <title>Co-occurence of chitin degradation, pigmentation and bioactivity in marine Pseudoalteromonas.</title>
        <authorList>
            <person name="Sonnenschein E.C."/>
            <person name="Bech P.K."/>
        </authorList>
    </citation>
    <scope>NUCLEOTIDE SEQUENCE [LARGE SCALE GENOMIC DNA]</scope>
    <source>
        <strain evidence="8">S2231</strain>
        <strain evidence="5 7">S2233</strain>
    </source>
</reference>
<protein>
    <submittedName>
        <fullName evidence="6">ABC transporter ATP-binding protein</fullName>
    </submittedName>
</protein>
<dbReference type="OrthoDB" id="9808609at2"/>
<dbReference type="Proteomes" id="UP000307706">
    <property type="component" value="Unassembled WGS sequence"/>
</dbReference>
<dbReference type="Proteomes" id="UP000305730">
    <property type="component" value="Unassembled WGS sequence"/>
</dbReference>
<dbReference type="InterPro" id="IPR050611">
    <property type="entry name" value="ABCF"/>
</dbReference>
<keyword evidence="1" id="KW-0677">Repeat</keyword>
<reference evidence="6" key="3">
    <citation type="submission" date="2019-09" db="EMBL/GenBank/DDBJ databases">
        <title>Co-occurence of chitin degradation, pigmentation and bioactivity in marine Pseudoalteromonas.</title>
        <authorList>
            <person name="Sonnenschein E.C."/>
            <person name="Bech P.K."/>
        </authorList>
    </citation>
    <scope>NUCLEOTIDE SEQUENCE</scope>
    <source>
        <strain evidence="6">S2231</strain>
    </source>
</reference>
<evidence type="ECO:0000259" key="4">
    <source>
        <dbReference type="PROSITE" id="PS50893"/>
    </source>
</evidence>
<evidence type="ECO:0000313" key="7">
    <source>
        <dbReference type="Proteomes" id="UP000305730"/>
    </source>
</evidence>
<comment type="caution">
    <text evidence="6">The sequence shown here is derived from an EMBL/GenBank/DDBJ whole genome shotgun (WGS) entry which is preliminary data.</text>
</comment>
<keyword evidence="7" id="KW-1185">Reference proteome</keyword>
<dbReference type="InterPro" id="IPR027417">
    <property type="entry name" value="P-loop_NTPase"/>
</dbReference>
<evidence type="ECO:0000313" key="5">
    <source>
        <dbReference type="EMBL" id="TMP41816.1"/>
    </source>
</evidence>
<dbReference type="EMBL" id="PNCK01000047">
    <property type="protein sequence ID" value="TMP41816.1"/>
    <property type="molecule type" value="Genomic_DNA"/>
</dbReference>
<dbReference type="GO" id="GO:0005524">
    <property type="term" value="F:ATP binding"/>
    <property type="evidence" value="ECO:0007669"/>
    <property type="project" value="UniProtKB-KW"/>
</dbReference>
<evidence type="ECO:0000256" key="2">
    <source>
        <dbReference type="ARBA" id="ARBA00022741"/>
    </source>
</evidence>
<dbReference type="GO" id="GO:0016887">
    <property type="term" value="F:ATP hydrolysis activity"/>
    <property type="evidence" value="ECO:0007669"/>
    <property type="project" value="InterPro"/>
</dbReference>
<evidence type="ECO:0000256" key="3">
    <source>
        <dbReference type="ARBA" id="ARBA00022840"/>
    </source>
</evidence>
<dbReference type="SUPFAM" id="SSF52540">
    <property type="entry name" value="P-loop containing nucleoside triphosphate hydrolases"/>
    <property type="match status" value="2"/>
</dbReference>
<dbReference type="AlphaFoldDB" id="A0A5S3XSN8"/>
<name>A0A5S3XSN8_9GAMM</name>
<dbReference type="InterPro" id="IPR003439">
    <property type="entry name" value="ABC_transporter-like_ATP-bd"/>
</dbReference>
<evidence type="ECO:0000256" key="1">
    <source>
        <dbReference type="ARBA" id="ARBA00022737"/>
    </source>
</evidence>
<proteinExistence type="predicted"/>
<dbReference type="SMART" id="SM00382">
    <property type="entry name" value="AAA"/>
    <property type="match status" value="2"/>
</dbReference>
<dbReference type="PROSITE" id="PS50893">
    <property type="entry name" value="ABC_TRANSPORTER_2"/>
    <property type="match status" value="1"/>
</dbReference>
<dbReference type="Pfam" id="PF00005">
    <property type="entry name" value="ABC_tran"/>
    <property type="match status" value="2"/>
</dbReference>
<dbReference type="EMBL" id="PNCL01000023">
    <property type="protein sequence ID" value="TMP60593.1"/>
    <property type="molecule type" value="Genomic_DNA"/>
</dbReference>
<keyword evidence="3 6" id="KW-0067">ATP-binding</keyword>
<evidence type="ECO:0000313" key="6">
    <source>
        <dbReference type="EMBL" id="TMP60593.1"/>
    </source>
</evidence>
<sequence>MHAALRILATSLRLFYFRRQYMPVFQIHTISFNLDQGDQLFHNLSWSLNAHRSALIGRNGVGKSVLVNLIRGKLSPTQGSITCHKNIGYFDQQHDEVTPNSTVSIAAYLGLSTPLLALEAIANGSCDPDDFATVGDNWLLAQHLSSQLSALNIPSDYWQHCNTLSGGQLARLKLWQLFNANYSALILDEPSNHLDLQAKQWLNEQIDTFDGPILIVSHDPQLLKHIPYIYELTPHGLTSFSGHYDDFIAATKRATQVLAQQISHVKKQQRKLQLETQKNHEKAQQRAAKGKALRKRGSQAKVLLDAKKDQATANSKRQKASVQQQQVKLSDTANTLLAKQIQPEHTHFSLQTLATHNRKAIVRALQLTLPYGTNAAIDLVVCEGEKWHISGGNGTGKTTLFNILQRKTAAISGTLQLNSAVFCLDQHYQLLALNRSILDNLNDFCPTLSTCEARTLLAGIGFKAEHLYITADKISGGQKMKLAMLIVSHQPNRPILLLDEPDNHLDTASKQHLAAALYDYKGAILLISHDPMFIEQVGVDCTLNLSLHCL</sequence>
<gene>
    <name evidence="6" type="ORF">CWB96_06395</name>
    <name evidence="5" type="ORF">CWB97_13705</name>
</gene>
<dbReference type="PANTHER" id="PTHR19211">
    <property type="entry name" value="ATP-BINDING TRANSPORT PROTEIN-RELATED"/>
    <property type="match status" value="1"/>
</dbReference>
<evidence type="ECO:0000313" key="8">
    <source>
        <dbReference type="Proteomes" id="UP000307706"/>
    </source>
</evidence>
<organism evidence="6 8">
    <name type="scientific">Pseudoalteromonas citrea</name>
    <dbReference type="NCBI Taxonomy" id="43655"/>
    <lineage>
        <taxon>Bacteria</taxon>
        <taxon>Pseudomonadati</taxon>
        <taxon>Pseudomonadota</taxon>
        <taxon>Gammaproteobacteria</taxon>
        <taxon>Alteromonadales</taxon>
        <taxon>Pseudoalteromonadaceae</taxon>
        <taxon>Pseudoalteromonas</taxon>
    </lineage>
</organism>
<reference evidence="6 8" key="1">
    <citation type="submission" date="2017-12" db="EMBL/GenBank/DDBJ databases">
        <authorList>
            <person name="Paulsen S."/>
            <person name="Gram L.K."/>
        </authorList>
    </citation>
    <scope>NUCLEOTIDE SEQUENCE [LARGE SCALE GENOMIC DNA]</scope>
    <source>
        <strain evidence="6 8">S2231</strain>
        <strain evidence="5">S2233</strain>
    </source>
</reference>
<keyword evidence="2" id="KW-0547">Nucleotide-binding</keyword>
<dbReference type="Gene3D" id="3.40.50.300">
    <property type="entry name" value="P-loop containing nucleotide triphosphate hydrolases"/>
    <property type="match status" value="2"/>
</dbReference>
<accession>A0A5S3XSN8</accession>
<dbReference type="InterPro" id="IPR003593">
    <property type="entry name" value="AAA+_ATPase"/>
</dbReference>
<feature type="domain" description="ABC transporter" evidence="4">
    <location>
        <begin position="12"/>
        <end position="260"/>
    </location>
</feature>